<accession>A0A7W9EW79</accession>
<dbReference type="GO" id="GO:0016787">
    <property type="term" value="F:hydrolase activity"/>
    <property type="evidence" value="ECO:0007669"/>
    <property type="project" value="InterPro"/>
</dbReference>
<dbReference type="GO" id="GO:0005737">
    <property type="term" value="C:cytoplasm"/>
    <property type="evidence" value="ECO:0007669"/>
    <property type="project" value="TreeGrafter"/>
</dbReference>
<proteinExistence type="predicted"/>
<dbReference type="InterPro" id="IPR006680">
    <property type="entry name" value="Amidohydro-rel"/>
</dbReference>
<dbReference type="InterPro" id="IPR032465">
    <property type="entry name" value="ACMSD"/>
</dbReference>
<dbReference type="PANTHER" id="PTHR21240:SF28">
    <property type="entry name" value="ISO-OROTATE DECARBOXYLASE (EUROFUNG)"/>
    <property type="match status" value="1"/>
</dbReference>
<dbReference type="GO" id="GO:0019748">
    <property type="term" value="P:secondary metabolic process"/>
    <property type="evidence" value="ECO:0007669"/>
    <property type="project" value="TreeGrafter"/>
</dbReference>
<dbReference type="AlphaFoldDB" id="A0A7W9EW79"/>
<sequence>MILDYRSSRIVSGACAILLGLAASNAQAQARFDVIDMHFHADRPDDEGPPGGKACAPYPEWAPRDPGKQIDAYIDWFTVHPVCSNILSSPIDATTLRDRGVAQLRHYNVLALAGGSASTVEDYRQHGDGHILPSVGFGSSGKLPSIDTLRRLRAEGKVHALSEITTQYAGIAPDDPRMEPYFAYAEANDIPVGIHVGPGPPGTAYFATPAYRVAAGDPIRLEAVLTRHPKLRIYAAHAGWPFADAMIAMMFAHPQLYVDIAVLDWAYPDKQFYPYLQRLVDAGMGKRIMFGSDNMVWPDAIGIAIDRIRKAPFLTEYQKRLILHDNAARFLRIEG</sequence>
<dbReference type="SUPFAM" id="SSF51556">
    <property type="entry name" value="Metallo-dependent hydrolases"/>
    <property type="match status" value="1"/>
</dbReference>
<gene>
    <name evidence="4" type="ORF">FHS94_003895</name>
</gene>
<keyword evidence="2" id="KW-0732">Signal</keyword>
<dbReference type="EMBL" id="JACIJK010000021">
    <property type="protein sequence ID" value="MBB5717021.1"/>
    <property type="molecule type" value="Genomic_DNA"/>
</dbReference>
<dbReference type="Proteomes" id="UP000546200">
    <property type="component" value="Unassembled WGS sequence"/>
</dbReference>
<keyword evidence="5" id="KW-1185">Reference proteome</keyword>
<evidence type="ECO:0000313" key="5">
    <source>
        <dbReference type="Proteomes" id="UP000546200"/>
    </source>
</evidence>
<evidence type="ECO:0000256" key="1">
    <source>
        <dbReference type="ARBA" id="ARBA00023239"/>
    </source>
</evidence>
<dbReference type="Pfam" id="PF04909">
    <property type="entry name" value="Amidohydro_2"/>
    <property type="match status" value="1"/>
</dbReference>
<organism evidence="4 5">
    <name type="scientific">Sphingomonas aerophila</name>
    <dbReference type="NCBI Taxonomy" id="1344948"/>
    <lineage>
        <taxon>Bacteria</taxon>
        <taxon>Pseudomonadati</taxon>
        <taxon>Pseudomonadota</taxon>
        <taxon>Alphaproteobacteria</taxon>
        <taxon>Sphingomonadales</taxon>
        <taxon>Sphingomonadaceae</taxon>
        <taxon>Sphingomonas</taxon>
    </lineage>
</organism>
<evidence type="ECO:0000259" key="3">
    <source>
        <dbReference type="Pfam" id="PF04909"/>
    </source>
</evidence>
<evidence type="ECO:0000313" key="4">
    <source>
        <dbReference type="EMBL" id="MBB5717021.1"/>
    </source>
</evidence>
<dbReference type="Gene3D" id="3.20.20.140">
    <property type="entry name" value="Metal-dependent hydrolases"/>
    <property type="match status" value="1"/>
</dbReference>
<reference evidence="4 5" key="1">
    <citation type="submission" date="2020-08" db="EMBL/GenBank/DDBJ databases">
        <title>Genomic Encyclopedia of Type Strains, Phase IV (KMG-IV): sequencing the most valuable type-strain genomes for metagenomic binning, comparative biology and taxonomic classification.</title>
        <authorList>
            <person name="Goeker M."/>
        </authorList>
    </citation>
    <scope>NUCLEOTIDE SEQUENCE [LARGE SCALE GENOMIC DNA]</scope>
    <source>
        <strain evidence="4 5">DSM 100044</strain>
    </source>
</reference>
<keyword evidence="1" id="KW-0456">Lyase</keyword>
<dbReference type="InterPro" id="IPR032466">
    <property type="entry name" value="Metal_Hydrolase"/>
</dbReference>
<comment type="caution">
    <text evidence="4">The sequence shown here is derived from an EMBL/GenBank/DDBJ whole genome shotgun (WGS) entry which is preliminary data.</text>
</comment>
<protein>
    <recommendedName>
        <fullName evidence="3">Amidohydrolase-related domain-containing protein</fullName>
    </recommendedName>
</protein>
<feature type="domain" description="Amidohydrolase-related" evidence="3">
    <location>
        <begin position="146"/>
        <end position="333"/>
    </location>
</feature>
<name>A0A7W9EW79_9SPHN</name>
<dbReference type="PANTHER" id="PTHR21240">
    <property type="entry name" value="2-AMINO-3-CARBOXYLMUCONATE-6-SEMIALDEHYDE DECARBOXYLASE"/>
    <property type="match status" value="1"/>
</dbReference>
<feature type="chain" id="PRO_5030544271" description="Amidohydrolase-related domain-containing protein" evidence="2">
    <location>
        <begin position="29"/>
        <end position="335"/>
    </location>
</feature>
<evidence type="ECO:0000256" key="2">
    <source>
        <dbReference type="SAM" id="SignalP"/>
    </source>
</evidence>
<feature type="signal peptide" evidence="2">
    <location>
        <begin position="1"/>
        <end position="28"/>
    </location>
</feature>
<dbReference type="GO" id="GO:0016831">
    <property type="term" value="F:carboxy-lyase activity"/>
    <property type="evidence" value="ECO:0007669"/>
    <property type="project" value="InterPro"/>
</dbReference>